<dbReference type="PaxDb" id="7159-AAEL011218-PA"/>
<dbReference type="Proteomes" id="UP000682892">
    <property type="component" value="Unassembled WGS sequence"/>
</dbReference>
<organism evidence="2 3">
    <name type="scientific">Aedes aegypti</name>
    <name type="common">Yellowfever mosquito</name>
    <name type="synonym">Culex aegypti</name>
    <dbReference type="NCBI Taxonomy" id="7159"/>
    <lineage>
        <taxon>Eukaryota</taxon>
        <taxon>Metazoa</taxon>
        <taxon>Ecdysozoa</taxon>
        <taxon>Arthropoda</taxon>
        <taxon>Hexapoda</taxon>
        <taxon>Insecta</taxon>
        <taxon>Pterygota</taxon>
        <taxon>Neoptera</taxon>
        <taxon>Endopterygota</taxon>
        <taxon>Diptera</taxon>
        <taxon>Nematocera</taxon>
        <taxon>Culicoidea</taxon>
        <taxon>Culicidae</taxon>
        <taxon>Culicinae</taxon>
        <taxon>Aedini</taxon>
        <taxon>Aedes</taxon>
        <taxon>Stegomyia</taxon>
    </lineage>
</organism>
<reference evidence="2" key="2">
    <citation type="journal article" date="2007" name="Science">
        <title>Genome sequence of Aedes aegypti, a major arbovirus vector.</title>
        <authorList>
            <person name="Nene V."/>
            <person name="Wortman J.R."/>
            <person name="Lawson D."/>
            <person name="Haas B."/>
            <person name="Kodira C."/>
            <person name="Tu Z.J."/>
            <person name="Loftus B."/>
            <person name="Xi Z."/>
            <person name="Megy K."/>
            <person name="Grabherr M."/>
            <person name="Ren Q."/>
            <person name="Zdobnov E.M."/>
            <person name="Lobo N.F."/>
            <person name="Campbell K.S."/>
            <person name="Brown S.E."/>
            <person name="Bonaldo M.F."/>
            <person name="Zhu J."/>
            <person name="Sinkins S.P."/>
            <person name="Hogenkamp D.G."/>
            <person name="Amedeo P."/>
            <person name="Arensburger P."/>
            <person name="Atkinson P.W."/>
            <person name="Bidwell S."/>
            <person name="Biedler J."/>
            <person name="Birney E."/>
            <person name="Bruggner R.V."/>
            <person name="Costas J."/>
            <person name="Coy M.R."/>
            <person name="Crabtree J."/>
            <person name="Crawford M."/>
            <person name="Debruyn B."/>
            <person name="Decaprio D."/>
            <person name="Eiglmeier K."/>
            <person name="Eisenstadt E."/>
            <person name="El-Dorry H."/>
            <person name="Gelbart W.M."/>
            <person name="Gomes S.L."/>
            <person name="Hammond M."/>
            <person name="Hannick L.I."/>
            <person name="Hogan J.R."/>
            <person name="Holmes M.H."/>
            <person name="Jaffe D."/>
            <person name="Johnston J.S."/>
            <person name="Kennedy R.C."/>
            <person name="Koo H."/>
            <person name="Kravitz S."/>
            <person name="Kriventseva E.V."/>
            <person name="Kulp D."/>
            <person name="Labutti K."/>
            <person name="Lee E."/>
            <person name="Li S."/>
            <person name="Lovin D.D."/>
            <person name="Mao C."/>
            <person name="Mauceli E."/>
            <person name="Menck C.F."/>
            <person name="Miller J.R."/>
            <person name="Montgomery P."/>
            <person name="Mori A."/>
            <person name="Nascimento A.L."/>
            <person name="Naveira H.F."/>
            <person name="Nusbaum C."/>
            <person name="O'leary S."/>
            <person name="Orvis J."/>
            <person name="Pertea M."/>
            <person name="Quesneville H."/>
            <person name="Reidenbach K.R."/>
            <person name="Rogers Y.H."/>
            <person name="Roth C.W."/>
            <person name="Schneider J.R."/>
            <person name="Schatz M."/>
            <person name="Shumway M."/>
            <person name="Stanke M."/>
            <person name="Stinson E.O."/>
            <person name="Tubio J.M."/>
            <person name="Vanzee J.P."/>
            <person name="Verjovski-Almeida S."/>
            <person name="Werner D."/>
            <person name="White O."/>
            <person name="Wyder S."/>
            <person name="Zeng Q."/>
            <person name="Zhao Q."/>
            <person name="Zhao Y."/>
            <person name="Hill C.A."/>
            <person name="Raikhel A.S."/>
            <person name="Soares M.B."/>
            <person name="Knudson D.L."/>
            <person name="Lee N.H."/>
            <person name="Galagan J."/>
            <person name="Salzberg S.L."/>
            <person name="Paulsen I.T."/>
            <person name="Dimopoulos G."/>
            <person name="Collins F.H."/>
            <person name="Birren B."/>
            <person name="Fraser-Liggett C.M."/>
            <person name="Severson D.W."/>
        </authorList>
    </citation>
    <scope>NUCLEOTIDE SEQUENCE [LARGE SCALE GENOMIC DNA]</scope>
    <source>
        <strain evidence="2">Liverpool</strain>
    </source>
</reference>
<reference evidence="2" key="3">
    <citation type="submission" date="2012-09" db="EMBL/GenBank/DDBJ databases">
        <authorList>
            <consortium name="VectorBase"/>
        </authorList>
    </citation>
    <scope>NUCLEOTIDE SEQUENCE</scope>
    <source>
        <strain evidence="2">Liverpool</strain>
    </source>
</reference>
<name>Q16QP4_AEDAE</name>
<evidence type="ECO:0000313" key="2">
    <source>
        <dbReference type="EMBL" id="EAT36718.1"/>
    </source>
</evidence>
<accession>Q16QP4</accession>
<dbReference type="HOGENOM" id="CLU_2819786_0_0_1"/>
<reference evidence="2" key="1">
    <citation type="submission" date="2005-10" db="EMBL/GenBank/DDBJ databases">
        <authorList>
            <person name="Loftus B.J."/>
            <person name="Nene V.M."/>
            <person name="Hannick L.I."/>
            <person name="Bidwell S."/>
            <person name="Haas B."/>
            <person name="Amedeo P."/>
            <person name="Orvis J."/>
            <person name="Wortman J.R."/>
            <person name="White O.R."/>
            <person name="Salzberg S."/>
            <person name="Shumway M."/>
            <person name="Koo H."/>
            <person name="Zhao Y."/>
            <person name="Holmes M."/>
            <person name="Miller J."/>
            <person name="Schatz M."/>
            <person name="Pop M."/>
            <person name="Pai G."/>
            <person name="Utterback T."/>
            <person name="Rogers Y.-H."/>
            <person name="Kravitz S."/>
            <person name="Fraser C.M."/>
        </authorList>
    </citation>
    <scope>NUCLEOTIDE SEQUENCE</scope>
    <source>
        <strain evidence="2">Liverpool</strain>
    </source>
</reference>
<evidence type="ECO:0000256" key="1">
    <source>
        <dbReference type="SAM" id="MobiDB-lite"/>
    </source>
</evidence>
<feature type="region of interest" description="Disordered" evidence="1">
    <location>
        <begin position="41"/>
        <end position="67"/>
    </location>
</feature>
<evidence type="ECO:0000313" key="3">
    <source>
        <dbReference type="Proteomes" id="UP000682892"/>
    </source>
</evidence>
<feature type="non-terminal residue" evidence="2">
    <location>
        <position position="1"/>
    </location>
</feature>
<dbReference type="AlphaFoldDB" id="Q16QP4"/>
<proteinExistence type="predicted"/>
<protein>
    <submittedName>
        <fullName evidence="2">AAEL011218-PA</fullName>
    </submittedName>
</protein>
<dbReference type="EMBL" id="CH477739">
    <property type="protein sequence ID" value="EAT36718.1"/>
    <property type="molecule type" value="Genomic_DNA"/>
</dbReference>
<gene>
    <name evidence="2" type="ORF">AaeL_AAEL011218</name>
</gene>
<sequence>ITHGLAQFSTTASTNKLKKLPRIFHNCCLRSVSFSIMQDKQHQSISHAGKRNSSSKRVIDRGTNWLS</sequence>